<name>A0ABD5VJE0_9EURY</name>
<dbReference type="InterPro" id="IPR055775">
    <property type="entry name" value="DUF7351"/>
</dbReference>
<keyword evidence="4" id="KW-1185">Reference proteome</keyword>
<feature type="domain" description="DUF7351" evidence="2">
    <location>
        <begin position="114"/>
        <end position="300"/>
    </location>
</feature>
<dbReference type="InterPro" id="IPR055771">
    <property type="entry name" value="DUF7347"/>
</dbReference>
<dbReference type="EMBL" id="JBHSXN010000002">
    <property type="protein sequence ID" value="MFC6954086.1"/>
    <property type="molecule type" value="Genomic_DNA"/>
</dbReference>
<dbReference type="AlphaFoldDB" id="A0ABD5VJE0"/>
<reference evidence="3 4" key="1">
    <citation type="journal article" date="2019" name="Int. J. Syst. Evol. Microbiol.">
        <title>The Global Catalogue of Microorganisms (GCM) 10K type strain sequencing project: providing services to taxonomists for standard genome sequencing and annotation.</title>
        <authorList>
            <consortium name="The Broad Institute Genomics Platform"/>
            <consortium name="The Broad Institute Genome Sequencing Center for Infectious Disease"/>
            <person name="Wu L."/>
            <person name="Ma J."/>
        </authorList>
    </citation>
    <scope>NUCLEOTIDE SEQUENCE [LARGE SCALE GENOMIC DNA]</scope>
    <source>
        <strain evidence="3 4">GX26</strain>
    </source>
</reference>
<comment type="caution">
    <text evidence="3">The sequence shown here is derived from an EMBL/GenBank/DDBJ whole genome shotgun (WGS) entry which is preliminary data.</text>
</comment>
<dbReference type="Pfam" id="PF24038">
    <property type="entry name" value="DUF7347"/>
    <property type="match status" value="1"/>
</dbReference>
<feature type="domain" description="DUF7347" evidence="1">
    <location>
        <begin position="16"/>
        <end position="95"/>
    </location>
</feature>
<evidence type="ECO:0000259" key="1">
    <source>
        <dbReference type="Pfam" id="PF24038"/>
    </source>
</evidence>
<sequence>MDAPDAPRTDAADATADAFALVGNEHRVAILRALLAAHADPETPYPTSFATLRERAGVDVSAQFAYHLDALVGAFVAKTGDGYRLRYPGWKAAAALAAGTYTDQRAFGPTAVPGECAHCRVAALHASYGDAWLTVACHGCERVLTRYPFPPGAAAAHLDDGGVDALLSAFDDRVRSHFALAVDGVCPECAGRTRTALAAVDDDASASQTATRGDGHAIHAVADCETCGNHLTLPVGCALLADPRTLALAADRGVDLVDRPYWRLPELVGDAHVDRTGTSPLEATVSLDADTTVTVTADLDVRHPGD</sequence>
<evidence type="ECO:0000313" key="3">
    <source>
        <dbReference type="EMBL" id="MFC6954086.1"/>
    </source>
</evidence>
<proteinExistence type="predicted"/>
<protein>
    <submittedName>
        <fullName evidence="3">ArsR family transcriptional regulator</fullName>
    </submittedName>
</protein>
<evidence type="ECO:0000313" key="4">
    <source>
        <dbReference type="Proteomes" id="UP001596395"/>
    </source>
</evidence>
<dbReference type="Pfam" id="PF24042">
    <property type="entry name" value="DUF7351"/>
    <property type="match status" value="1"/>
</dbReference>
<dbReference type="RefSeq" id="WP_336351028.1">
    <property type="nucleotide sequence ID" value="NZ_JAZAQL010000002.1"/>
</dbReference>
<gene>
    <name evidence="3" type="ORF">ACFQGB_14555</name>
</gene>
<organism evidence="3 4">
    <name type="scientific">Halorubellus litoreus</name>
    <dbReference type="NCBI Taxonomy" id="755308"/>
    <lineage>
        <taxon>Archaea</taxon>
        <taxon>Methanobacteriati</taxon>
        <taxon>Methanobacteriota</taxon>
        <taxon>Stenosarchaea group</taxon>
        <taxon>Halobacteria</taxon>
        <taxon>Halobacteriales</taxon>
        <taxon>Halorubellaceae</taxon>
        <taxon>Halorubellus</taxon>
    </lineage>
</organism>
<evidence type="ECO:0000259" key="2">
    <source>
        <dbReference type="Pfam" id="PF24042"/>
    </source>
</evidence>
<dbReference type="Proteomes" id="UP001596395">
    <property type="component" value="Unassembled WGS sequence"/>
</dbReference>
<accession>A0ABD5VJE0</accession>